<dbReference type="EMBL" id="QGKY02000164">
    <property type="protein sequence ID" value="KAF2594930.1"/>
    <property type="molecule type" value="Genomic_DNA"/>
</dbReference>
<dbReference type="PANTHER" id="PTHR33875:SF4">
    <property type="entry name" value="THIOREDOXIN-LIKE FOLD DOMAIN-CONTAINING PROTEIN"/>
    <property type="match status" value="1"/>
</dbReference>
<evidence type="ECO:0008006" key="2">
    <source>
        <dbReference type="Google" id="ProtNLM"/>
    </source>
</evidence>
<protein>
    <recommendedName>
        <fullName evidence="2">Thioredoxin-like fold domain-containing protein</fullName>
    </recommendedName>
</protein>
<name>A0A8S9KI38_BRACR</name>
<dbReference type="PANTHER" id="PTHR33875">
    <property type="entry name" value="OS09G0542200 PROTEIN"/>
    <property type="match status" value="1"/>
</dbReference>
<sequence>ILNKETNFNCSNDSLHLLLCEWLQFSSYASLSYATPLSPAMVVKPLGSEAFYCRSPALRYCYSGSRGVSSTPTFYVNGFELLDAGSPIDFEGWKNTIDPLVNPRELNEKILKKVYAQQKEVGDEENAENIPVSTFFTARVGRCYCEKEEKLLLDAFFHSDGVAKRLSDVITSSINKLEDKHIADTESEFLLQKMNLQEKSGEVEERAATAVASTLESWKAHNGGGGYSAHYLMKSASGSKCIPIQSKTGI</sequence>
<feature type="non-terminal residue" evidence="1">
    <location>
        <position position="1"/>
    </location>
</feature>
<evidence type="ECO:0000313" key="1">
    <source>
        <dbReference type="EMBL" id="KAF2594930.1"/>
    </source>
</evidence>
<organism evidence="1">
    <name type="scientific">Brassica cretica</name>
    <name type="common">Mustard</name>
    <dbReference type="NCBI Taxonomy" id="69181"/>
    <lineage>
        <taxon>Eukaryota</taxon>
        <taxon>Viridiplantae</taxon>
        <taxon>Streptophyta</taxon>
        <taxon>Embryophyta</taxon>
        <taxon>Tracheophyta</taxon>
        <taxon>Spermatophyta</taxon>
        <taxon>Magnoliopsida</taxon>
        <taxon>eudicotyledons</taxon>
        <taxon>Gunneridae</taxon>
        <taxon>Pentapetalae</taxon>
        <taxon>rosids</taxon>
        <taxon>malvids</taxon>
        <taxon>Brassicales</taxon>
        <taxon>Brassicaceae</taxon>
        <taxon>Brassiceae</taxon>
        <taxon>Brassica</taxon>
    </lineage>
</organism>
<dbReference type="AlphaFoldDB" id="A0A8S9KI38"/>
<gene>
    <name evidence="1" type="ORF">F2Q70_00043924</name>
</gene>
<proteinExistence type="predicted"/>
<comment type="caution">
    <text evidence="1">The sequence shown here is derived from an EMBL/GenBank/DDBJ whole genome shotgun (WGS) entry which is preliminary data.</text>
</comment>
<accession>A0A8S9KI38</accession>
<reference evidence="1" key="1">
    <citation type="submission" date="2019-12" db="EMBL/GenBank/DDBJ databases">
        <title>Genome sequencing and annotation of Brassica cretica.</title>
        <authorList>
            <person name="Studholme D.J."/>
            <person name="Sarris P.F."/>
        </authorList>
    </citation>
    <scope>NUCLEOTIDE SEQUENCE</scope>
    <source>
        <strain evidence="1">PFS-102/07</strain>
        <tissue evidence="1">Leaf</tissue>
    </source>
</reference>